<keyword evidence="2" id="KW-1185">Reference proteome</keyword>
<gene>
    <name evidence="1" type="ORF">BCR32DRAFT_281628</name>
</gene>
<protein>
    <submittedName>
        <fullName evidence="1">Uncharacterized protein</fullName>
    </submittedName>
</protein>
<organism evidence="1 2">
    <name type="scientific">Anaeromyces robustus</name>
    <dbReference type="NCBI Taxonomy" id="1754192"/>
    <lineage>
        <taxon>Eukaryota</taxon>
        <taxon>Fungi</taxon>
        <taxon>Fungi incertae sedis</taxon>
        <taxon>Chytridiomycota</taxon>
        <taxon>Chytridiomycota incertae sedis</taxon>
        <taxon>Neocallimastigomycetes</taxon>
        <taxon>Neocallimastigales</taxon>
        <taxon>Neocallimastigaceae</taxon>
        <taxon>Anaeromyces</taxon>
    </lineage>
</organism>
<dbReference type="Proteomes" id="UP000193944">
    <property type="component" value="Unassembled WGS sequence"/>
</dbReference>
<accession>A0A1Y1X0K2</accession>
<evidence type="ECO:0000313" key="2">
    <source>
        <dbReference type="Proteomes" id="UP000193944"/>
    </source>
</evidence>
<reference evidence="1 2" key="2">
    <citation type="submission" date="2016-08" db="EMBL/GenBank/DDBJ databases">
        <title>Pervasive Adenine N6-methylation of Active Genes in Fungi.</title>
        <authorList>
            <consortium name="DOE Joint Genome Institute"/>
            <person name="Mondo S.J."/>
            <person name="Dannebaum R.O."/>
            <person name="Kuo R.C."/>
            <person name="Labutti K."/>
            <person name="Haridas S."/>
            <person name="Kuo A."/>
            <person name="Salamov A."/>
            <person name="Ahrendt S.R."/>
            <person name="Lipzen A."/>
            <person name="Sullivan W."/>
            <person name="Andreopoulos W.B."/>
            <person name="Clum A."/>
            <person name="Lindquist E."/>
            <person name="Daum C."/>
            <person name="Ramamoorthy G.K."/>
            <person name="Gryganskyi A."/>
            <person name="Culley D."/>
            <person name="Magnuson J.K."/>
            <person name="James T.Y."/>
            <person name="O'Malley M.A."/>
            <person name="Stajich J.E."/>
            <person name="Spatafora J.W."/>
            <person name="Visel A."/>
            <person name="Grigoriev I.V."/>
        </authorList>
    </citation>
    <scope>NUCLEOTIDE SEQUENCE [LARGE SCALE GENOMIC DNA]</scope>
    <source>
        <strain evidence="1 2">S4</strain>
    </source>
</reference>
<reference evidence="1 2" key="1">
    <citation type="submission" date="2016-08" db="EMBL/GenBank/DDBJ databases">
        <title>A Parts List for Fungal Cellulosomes Revealed by Comparative Genomics.</title>
        <authorList>
            <consortium name="DOE Joint Genome Institute"/>
            <person name="Haitjema C.H."/>
            <person name="Gilmore S.P."/>
            <person name="Henske J.K."/>
            <person name="Solomon K.V."/>
            <person name="De Groot R."/>
            <person name="Kuo A."/>
            <person name="Mondo S.J."/>
            <person name="Salamov A.A."/>
            <person name="Labutti K."/>
            <person name="Zhao Z."/>
            <person name="Chiniquy J."/>
            <person name="Barry K."/>
            <person name="Brewer H.M."/>
            <person name="Purvine S.O."/>
            <person name="Wright A.T."/>
            <person name="Boxma B."/>
            <person name="Van Alen T."/>
            <person name="Hackstein J.H."/>
            <person name="Baker S.E."/>
            <person name="Grigoriev I.V."/>
            <person name="O'Malley M.A."/>
        </authorList>
    </citation>
    <scope>NUCLEOTIDE SEQUENCE [LARGE SCALE GENOMIC DNA]</scope>
    <source>
        <strain evidence="1 2">S4</strain>
    </source>
</reference>
<proteinExistence type="predicted"/>
<comment type="caution">
    <text evidence="1">The sequence shown here is derived from an EMBL/GenBank/DDBJ whole genome shotgun (WGS) entry which is preliminary data.</text>
</comment>
<name>A0A1Y1X0K2_9FUNG</name>
<dbReference type="EMBL" id="MCFG01000184">
    <property type="protein sequence ID" value="ORX79185.1"/>
    <property type="molecule type" value="Genomic_DNA"/>
</dbReference>
<dbReference type="AlphaFoldDB" id="A0A1Y1X0K2"/>
<sequence length="88" mass="10758">MDVLLNRVGLNLNSLKYSYNHARWEEIRKNDIKEHERKNKQKKQKKLIMKKNEKVILDTKNINKELYKERIDDTNRTHIIKVDKIEID</sequence>
<evidence type="ECO:0000313" key="1">
    <source>
        <dbReference type="EMBL" id="ORX79185.1"/>
    </source>
</evidence>